<dbReference type="PANTHER" id="PTHR10773">
    <property type="entry name" value="DNA-DIRECTED RNA POLYMERASES I, II, AND III SUBUNIT RPABC2"/>
    <property type="match status" value="1"/>
</dbReference>
<protein>
    <submittedName>
        <fullName evidence="1">NAD-dependent protein deacetylase Sir2B-like</fullName>
    </submittedName>
</protein>
<evidence type="ECO:0000313" key="1">
    <source>
        <dbReference type="EMBL" id="KAF0747252.1"/>
    </source>
</evidence>
<dbReference type="Proteomes" id="UP000478052">
    <property type="component" value="Unassembled WGS sequence"/>
</dbReference>
<organism evidence="1 2">
    <name type="scientific">Aphis craccivora</name>
    <name type="common">Cowpea aphid</name>
    <dbReference type="NCBI Taxonomy" id="307492"/>
    <lineage>
        <taxon>Eukaryota</taxon>
        <taxon>Metazoa</taxon>
        <taxon>Ecdysozoa</taxon>
        <taxon>Arthropoda</taxon>
        <taxon>Hexapoda</taxon>
        <taxon>Insecta</taxon>
        <taxon>Pterygota</taxon>
        <taxon>Neoptera</taxon>
        <taxon>Paraneoptera</taxon>
        <taxon>Hemiptera</taxon>
        <taxon>Sternorrhyncha</taxon>
        <taxon>Aphidomorpha</taxon>
        <taxon>Aphidoidea</taxon>
        <taxon>Aphididae</taxon>
        <taxon>Aphidini</taxon>
        <taxon>Aphis</taxon>
        <taxon>Aphis</taxon>
    </lineage>
</organism>
<dbReference type="EMBL" id="VUJU01006906">
    <property type="protein sequence ID" value="KAF0747252.1"/>
    <property type="molecule type" value="Genomic_DNA"/>
</dbReference>
<accession>A0A6G0Y1H0</accession>
<proteinExistence type="predicted"/>
<keyword evidence="2" id="KW-1185">Reference proteome</keyword>
<sequence>MNDDAIRNIVLEDWDISSSDLDDSFVDPGFVFKMINSLSESDDLGDILCTETDNSDETNEVTMPKGKKRISKPSLWKRNLVKKQRASDENKLLIINSFNAIGNKEKQDTFLCGLISVNNVQRHRPKVPGSPKIKKKKFHIGKSVVERLINHIKTYKANPEDLRGKHTNRSNRISTDITFKINAHNNSFPKIQSHYSRPDNSNVNYLSPELNISKMYKLYLEKNEPEKFELIQRGEKKIKPIVKYDYFSKHFKNNLNLSFGTPRTDTCQTCDRLKNIIDHETDQELKLQFELEKKNSYKQSRAKSNKEIEVLSFDIQQNMPLPHIPCDMFNLESITHRYPEPGHSFLPCDRCFGLLEKVKRKVERIYLPETYIENKFTIMAYRRMEYKMEGLICTVYHDSVGFEEFHLQKQSSILKFPEENNYLSLLHTEILKIKEDKFRDVQDLAAKYVPPNSLWFYNNLVVETV</sequence>
<dbReference type="OrthoDB" id="6776127at2759"/>
<comment type="caution">
    <text evidence="1">The sequence shown here is derived from an EMBL/GenBank/DDBJ whole genome shotgun (WGS) entry which is preliminary data.</text>
</comment>
<reference evidence="1 2" key="1">
    <citation type="submission" date="2019-08" db="EMBL/GenBank/DDBJ databases">
        <title>Whole genome of Aphis craccivora.</title>
        <authorList>
            <person name="Voronova N.V."/>
            <person name="Shulinski R.S."/>
            <person name="Bandarenka Y.V."/>
            <person name="Zhorov D.G."/>
            <person name="Warner D."/>
        </authorList>
    </citation>
    <scope>NUCLEOTIDE SEQUENCE [LARGE SCALE GENOMIC DNA]</scope>
    <source>
        <strain evidence="1">180601</strain>
        <tissue evidence="1">Whole Body</tissue>
    </source>
</reference>
<dbReference type="AlphaFoldDB" id="A0A6G0Y1H0"/>
<evidence type="ECO:0000313" key="2">
    <source>
        <dbReference type="Proteomes" id="UP000478052"/>
    </source>
</evidence>
<gene>
    <name evidence="1" type="ORF">FWK35_00028491</name>
</gene>
<name>A0A6G0Y1H0_APHCR</name>
<dbReference type="PANTHER" id="PTHR10773:SF19">
    <property type="match status" value="1"/>
</dbReference>